<name>A0A848FKX0_9BURK</name>
<feature type="domain" description="DUF2147" evidence="2">
    <location>
        <begin position="25"/>
        <end position="142"/>
    </location>
</feature>
<evidence type="ECO:0000313" key="3">
    <source>
        <dbReference type="EMBL" id="NML18883.1"/>
    </source>
</evidence>
<dbReference type="Proteomes" id="UP000574067">
    <property type="component" value="Unassembled WGS sequence"/>
</dbReference>
<evidence type="ECO:0000259" key="2">
    <source>
        <dbReference type="Pfam" id="PF09917"/>
    </source>
</evidence>
<protein>
    <submittedName>
        <fullName evidence="3">DUF2147 domain-containing protein</fullName>
    </submittedName>
</protein>
<sequence>MRKAFVTAALLACASAAWAQGTPVGLWRTIDDATGQAKSLVRITESGGVLTGRVEQLLDPAQAERRCSACSDERKDQPVQGMTILRNVRQEEPGQWGGGDILDPNNGKVYKVRLRPEADGSRLVVRGYIGLPALGRSQTWQRVE</sequence>
<organism evidence="3 4">
    <name type="scientific">Azohydromonas caseinilytica</name>
    <dbReference type="NCBI Taxonomy" id="2728836"/>
    <lineage>
        <taxon>Bacteria</taxon>
        <taxon>Pseudomonadati</taxon>
        <taxon>Pseudomonadota</taxon>
        <taxon>Betaproteobacteria</taxon>
        <taxon>Burkholderiales</taxon>
        <taxon>Sphaerotilaceae</taxon>
        <taxon>Azohydromonas</taxon>
    </lineage>
</organism>
<accession>A0A848FKX0</accession>
<evidence type="ECO:0000313" key="4">
    <source>
        <dbReference type="Proteomes" id="UP000574067"/>
    </source>
</evidence>
<dbReference type="Pfam" id="PF09917">
    <property type="entry name" value="DUF2147"/>
    <property type="match status" value="1"/>
</dbReference>
<proteinExistence type="predicted"/>
<dbReference type="RefSeq" id="WP_169163784.1">
    <property type="nucleotide sequence ID" value="NZ_JABBFW010000043.1"/>
</dbReference>
<feature type="signal peptide" evidence="1">
    <location>
        <begin position="1"/>
        <end position="19"/>
    </location>
</feature>
<keyword evidence="4" id="KW-1185">Reference proteome</keyword>
<dbReference type="PANTHER" id="PTHR36919">
    <property type="entry name" value="BLR1215 PROTEIN"/>
    <property type="match status" value="1"/>
</dbReference>
<dbReference type="InterPro" id="IPR019223">
    <property type="entry name" value="DUF2147"/>
</dbReference>
<comment type="caution">
    <text evidence="3">The sequence shown here is derived from an EMBL/GenBank/DDBJ whole genome shotgun (WGS) entry which is preliminary data.</text>
</comment>
<dbReference type="Gene3D" id="2.40.128.520">
    <property type="match status" value="1"/>
</dbReference>
<dbReference type="EMBL" id="JABBFW010000043">
    <property type="protein sequence ID" value="NML18883.1"/>
    <property type="molecule type" value="Genomic_DNA"/>
</dbReference>
<evidence type="ECO:0000256" key="1">
    <source>
        <dbReference type="SAM" id="SignalP"/>
    </source>
</evidence>
<reference evidence="3 4" key="1">
    <citation type="submission" date="2020-04" db="EMBL/GenBank/DDBJ databases">
        <title>Azohydromonas sp. isolated from soil.</title>
        <authorList>
            <person name="Dahal R.H."/>
        </authorList>
    </citation>
    <scope>NUCLEOTIDE SEQUENCE [LARGE SCALE GENOMIC DNA]</scope>
    <source>
        <strain evidence="3 4">G-1-1-14</strain>
    </source>
</reference>
<dbReference type="PANTHER" id="PTHR36919:SF3">
    <property type="entry name" value="BLL5882 PROTEIN"/>
    <property type="match status" value="1"/>
</dbReference>
<dbReference type="AlphaFoldDB" id="A0A848FKX0"/>
<gene>
    <name evidence="3" type="ORF">HHL10_28325</name>
</gene>
<keyword evidence="1" id="KW-0732">Signal</keyword>
<feature type="chain" id="PRO_5032272609" evidence="1">
    <location>
        <begin position="20"/>
        <end position="144"/>
    </location>
</feature>